<evidence type="ECO:0000313" key="6">
    <source>
        <dbReference type="EMBL" id="CAE0250898.1"/>
    </source>
</evidence>
<dbReference type="PROSITE" id="PS51221">
    <property type="entry name" value="TTL"/>
    <property type="match status" value="1"/>
</dbReference>
<evidence type="ECO:0000256" key="1">
    <source>
        <dbReference type="ARBA" id="ARBA00006820"/>
    </source>
</evidence>
<dbReference type="PANTHER" id="PTHR12241">
    <property type="entry name" value="TUBULIN POLYGLUTAMYLASE"/>
    <property type="match status" value="1"/>
</dbReference>
<dbReference type="Pfam" id="PF03133">
    <property type="entry name" value="TTL"/>
    <property type="match status" value="1"/>
</dbReference>
<name>A0A7S3D9W6_9EUKA</name>
<proteinExistence type="inferred from homology"/>
<dbReference type="Gene3D" id="3.30.470.20">
    <property type="entry name" value="ATP-grasp fold, B domain"/>
    <property type="match status" value="1"/>
</dbReference>
<dbReference type="GO" id="GO:0000226">
    <property type="term" value="P:microtubule cytoskeleton organization"/>
    <property type="evidence" value="ECO:0007669"/>
    <property type="project" value="TreeGrafter"/>
</dbReference>
<protein>
    <recommendedName>
        <fullName evidence="5">Tubulin--tyrosine ligase-like protein 9</fullName>
    </recommendedName>
</protein>
<dbReference type="EMBL" id="HBIB01020235">
    <property type="protein sequence ID" value="CAE0250898.1"/>
    <property type="molecule type" value="Transcribed_RNA"/>
</dbReference>
<evidence type="ECO:0000256" key="4">
    <source>
        <dbReference type="ARBA" id="ARBA00022840"/>
    </source>
</evidence>
<dbReference type="GO" id="GO:0070740">
    <property type="term" value="F:tubulin-glutamic acid ligase activity"/>
    <property type="evidence" value="ECO:0007669"/>
    <property type="project" value="TreeGrafter"/>
</dbReference>
<reference evidence="6" key="1">
    <citation type="submission" date="2021-01" db="EMBL/GenBank/DDBJ databases">
        <authorList>
            <person name="Corre E."/>
            <person name="Pelletier E."/>
            <person name="Niang G."/>
            <person name="Scheremetjew M."/>
            <person name="Finn R."/>
            <person name="Kale V."/>
            <person name="Holt S."/>
            <person name="Cochrane G."/>
            <person name="Meng A."/>
            <person name="Brown T."/>
            <person name="Cohen L."/>
        </authorList>
    </citation>
    <scope>NUCLEOTIDE SEQUENCE</scope>
    <source>
        <strain evidence="6">NIES-2562</strain>
    </source>
</reference>
<dbReference type="GO" id="GO:0015631">
    <property type="term" value="F:tubulin binding"/>
    <property type="evidence" value="ECO:0007669"/>
    <property type="project" value="TreeGrafter"/>
</dbReference>
<evidence type="ECO:0000256" key="5">
    <source>
        <dbReference type="ARBA" id="ARBA00030445"/>
    </source>
</evidence>
<keyword evidence="2" id="KW-0436">Ligase</keyword>
<dbReference type="GO" id="GO:0005524">
    <property type="term" value="F:ATP binding"/>
    <property type="evidence" value="ECO:0007669"/>
    <property type="project" value="UniProtKB-KW"/>
</dbReference>
<comment type="similarity">
    <text evidence="1">Belongs to the tubulin--tyrosine ligase family.</text>
</comment>
<keyword evidence="4" id="KW-0067">ATP-binding</keyword>
<accession>A0A7S3D9W6</accession>
<evidence type="ECO:0000256" key="2">
    <source>
        <dbReference type="ARBA" id="ARBA00022598"/>
    </source>
</evidence>
<organism evidence="6">
    <name type="scientific">Palpitomonas bilix</name>
    <dbReference type="NCBI Taxonomy" id="652834"/>
    <lineage>
        <taxon>Eukaryota</taxon>
        <taxon>Eukaryota incertae sedis</taxon>
    </lineage>
</organism>
<keyword evidence="3" id="KW-0547">Nucleotide-binding</keyword>
<dbReference type="PANTHER" id="PTHR12241:SF39">
    <property type="entry name" value="TUBULIN POLYGLUTAMYLASE TTLL9-RELATED"/>
    <property type="match status" value="1"/>
</dbReference>
<sequence length="255" mass="29605">MGVSKSFRYGLFHEEYKKQPGSVWIMKPIGKAQGKGIFLFNKLSQISEWRKDHKWKADSPQAETYIVQRYIENPYLIGGKKFDLRIYVMVTSYNPLTVYLYRSGFGRFSNERFSMRKDEIQNNFIHLTNVAIQKTNPEYQAGTGCKWSLRSLKLYLMSKHGPDAVNESFYEIQQMIIRSLLSVQKVIINDKHSFEVYGYDALIDEDLKPWLIEVNASPSLTADTPADYQLKFGMLDDAMTLLDLEHKLTGKEDQV</sequence>
<dbReference type="InterPro" id="IPR004344">
    <property type="entry name" value="TTL/TTLL_fam"/>
</dbReference>
<dbReference type="AlphaFoldDB" id="A0A7S3D9W6"/>
<gene>
    <name evidence="6" type="ORF">PBIL07802_LOCUS13103</name>
</gene>
<dbReference type="GO" id="GO:0036064">
    <property type="term" value="C:ciliary basal body"/>
    <property type="evidence" value="ECO:0007669"/>
    <property type="project" value="TreeGrafter"/>
</dbReference>
<dbReference type="SUPFAM" id="SSF56059">
    <property type="entry name" value="Glutathione synthetase ATP-binding domain-like"/>
    <property type="match status" value="1"/>
</dbReference>
<evidence type="ECO:0000256" key="3">
    <source>
        <dbReference type="ARBA" id="ARBA00022741"/>
    </source>
</evidence>